<dbReference type="GO" id="GO:0051493">
    <property type="term" value="P:regulation of cytoskeleton organization"/>
    <property type="evidence" value="ECO:0007669"/>
    <property type="project" value="EnsemblPlants"/>
</dbReference>
<keyword evidence="3" id="KW-1185">Reference proteome</keyword>
<dbReference type="GO" id="GO:0002230">
    <property type="term" value="P:positive regulation of defense response to virus by host"/>
    <property type="evidence" value="ECO:0007669"/>
    <property type="project" value="EnsemblPlants"/>
</dbReference>
<evidence type="ECO:0000313" key="3">
    <source>
        <dbReference type="Proteomes" id="UP000515123"/>
    </source>
</evidence>
<dbReference type="PANTHER" id="PTHR35502">
    <property type="entry name" value="PROTEIN MICROTUBULE BINDING PROTEIN 2C"/>
    <property type="match status" value="1"/>
</dbReference>
<evidence type="ECO:0000313" key="4">
    <source>
        <dbReference type="RefSeq" id="XP_020089917.1"/>
    </source>
</evidence>
<organism evidence="3 4">
    <name type="scientific">Ananas comosus</name>
    <name type="common">Pineapple</name>
    <name type="synonym">Ananas ananas</name>
    <dbReference type="NCBI Taxonomy" id="4615"/>
    <lineage>
        <taxon>Eukaryota</taxon>
        <taxon>Viridiplantae</taxon>
        <taxon>Streptophyta</taxon>
        <taxon>Embryophyta</taxon>
        <taxon>Tracheophyta</taxon>
        <taxon>Spermatophyta</taxon>
        <taxon>Magnoliopsida</taxon>
        <taxon>Liliopsida</taxon>
        <taxon>Poales</taxon>
        <taxon>Bromeliaceae</taxon>
        <taxon>Bromelioideae</taxon>
        <taxon>Ananas</taxon>
    </lineage>
</organism>
<feature type="coiled-coil region" evidence="1">
    <location>
        <begin position="148"/>
        <end position="245"/>
    </location>
</feature>
<evidence type="ECO:0000256" key="1">
    <source>
        <dbReference type="SAM" id="Coils"/>
    </source>
</evidence>
<protein>
    <submittedName>
        <fullName evidence="4">Restin homolog</fullName>
    </submittedName>
</protein>
<dbReference type="GO" id="GO:0010497">
    <property type="term" value="P:plasmodesmata-mediated intercellular transport"/>
    <property type="evidence" value="ECO:0007669"/>
    <property type="project" value="EnsemblPlants"/>
</dbReference>
<feature type="compositionally biased region" description="Basic residues" evidence="2">
    <location>
        <begin position="1"/>
        <end position="10"/>
    </location>
</feature>
<dbReference type="InterPro" id="IPR040289">
    <property type="entry name" value="MBP2C"/>
</dbReference>
<accession>A0A6P5F2R2</accession>
<dbReference type="OrthoDB" id="1915670at2759"/>
<feature type="compositionally biased region" description="Pro residues" evidence="2">
    <location>
        <begin position="27"/>
        <end position="40"/>
    </location>
</feature>
<gene>
    <name evidence="4" type="primary">LOC109711334</name>
</gene>
<feature type="compositionally biased region" description="Low complexity" evidence="2">
    <location>
        <begin position="81"/>
        <end position="91"/>
    </location>
</feature>
<dbReference type="GeneID" id="109711334"/>
<reference evidence="3" key="1">
    <citation type="journal article" date="2015" name="Nat. Genet.">
        <title>The pineapple genome and the evolution of CAM photosynthesis.</title>
        <authorList>
            <person name="Ming R."/>
            <person name="VanBuren R."/>
            <person name="Wai C.M."/>
            <person name="Tang H."/>
            <person name="Schatz M.C."/>
            <person name="Bowers J.E."/>
            <person name="Lyons E."/>
            <person name="Wang M.L."/>
            <person name="Chen J."/>
            <person name="Biggers E."/>
            <person name="Zhang J."/>
            <person name="Huang L."/>
            <person name="Zhang L."/>
            <person name="Miao W."/>
            <person name="Zhang J."/>
            <person name="Ye Z."/>
            <person name="Miao C."/>
            <person name="Lin Z."/>
            <person name="Wang H."/>
            <person name="Zhou H."/>
            <person name="Yim W.C."/>
            <person name="Priest H.D."/>
            <person name="Zheng C."/>
            <person name="Woodhouse M."/>
            <person name="Edger P.P."/>
            <person name="Guyot R."/>
            <person name="Guo H.B."/>
            <person name="Guo H."/>
            <person name="Zheng G."/>
            <person name="Singh R."/>
            <person name="Sharma A."/>
            <person name="Min X."/>
            <person name="Zheng Y."/>
            <person name="Lee H."/>
            <person name="Gurtowski J."/>
            <person name="Sedlazeck F.J."/>
            <person name="Harkess A."/>
            <person name="McKain M.R."/>
            <person name="Liao Z."/>
            <person name="Fang J."/>
            <person name="Liu J."/>
            <person name="Zhang X."/>
            <person name="Zhang Q."/>
            <person name="Hu W."/>
            <person name="Qin Y."/>
            <person name="Wang K."/>
            <person name="Chen L.Y."/>
            <person name="Shirley N."/>
            <person name="Lin Y.R."/>
            <person name="Liu L.Y."/>
            <person name="Hernandez A.G."/>
            <person name="Wright C.L."/>
            <person name="Bulone V."/>
            <person name="Tuskan G.A."/>
            <person name="Heath K."/>
            <person name="Zee F."/>
            <person name="Moore P.H."/>
            <person name="Sunkar R."/>
            <person name="Leebens-Mack J.H."/>
            <person name="Mockler T."/>
            <person name="Bennetzen J.L."/>
            <person name="Freeling M."/>
            <person name="Sankoff D."/>
            <person name="Paterson A.H."/>
            <person name="Zhu X."/>
            <person name="Yang X."/>
            <person name="Smith J.A."/>
            <person name="Cushman J.C."/>
            <person name="Paull R.E."/>
            <person name="Yu Q."/>
        </authorList>
    </citation>
    <scope>NUCLEOTIDE SEQUENCE [LARGE SCALE GENOMIC DNA]</scope>
    <source>
        <strain evidence="3">cv. F153</strain>
    </source>
</reference>
<dbReference type="RefSeq" id="XP_020089917.1">
    <property type="nucleotide sequence ID" value="XM_020234328.1"/>
</dbReference>
<dbReference type="GO" id="GO:0051224">
    <property type="term" value="P:negative regulation of protein transport"/>
    <property type="evidence" value="ECO:0007669"/>
    <property type="project" value="EnsemblPlants"/>
</dbReference>
<dbReference type="GO" id="GO:0015630">
    <property type="term" value="C:microtubule cytoskeleton"/>
    <property type="evidence" value="ECO:0007669"/>
    <property type="project" value="EnsemblPlants"/>
</dbReference>
<dbReference type="GO" id="GO:0003723">
    <property type="term" value="F:RNA binding"/>
    <property type="evidence" value="ECO:0007669"/>
    <property type="project" value="EnsemblPlants"/>
</dbReference>
<dbReference type="Proteomes" id="UP000515123">
    <property type="component" value="Linkage group 6"/>
</dbReference>
<dbReference type="GO" id="GO:0010375">
    <property type="term" value="P:stomatal complex patterning"/>
    <property type="evidence" value="ECO:0007669"/>
    <property type="project" value="EnsemblPlants"/>
</dbReference>
<sequence>MVDRSQRRRGGAVSSGDTSAAAEKLAQPPPSSPPPHPPPCSSSSSADGGRGNGGNVDRLLFKNLVEMVPLVESLMDRRANSSYSRRASVVYTPAPSQSKKAADTKAGRTAHSISAKKRRDHGENAQKSNQDADNGDDYSIILSKAMAAEKDREEMAMLREQISDLQKKLLEKDEALKSAENTVNQMSASYGILEEQVAEKDSQLKSTTSQLQNAKILLADKQAALEKLEWEAKMSNRKIEELQGDVDSMDFEITALMKAFEKLSENDSATYSENGISSSLEFEPLQLAVDEIDNDEIQKMEEERAAYVAALTAVKENPSDDFLSKAAEARLRLRAFVV</sequence>
<feature type="region of interest" description="Disordered" evidence="2">
    <location>
        <begin position="81"/>
        <end position="136"/>
    </location>
</feature>
<dbReference type="GO" id="GO:0051607">
    <property type="term" value="P:defense response to virus"/>
    <property type="evidence" value="ECO:0007669"/>
    <property type="project" value="EnsemblPlants"/>
</dbReference>
<keyword evidence="1" id="KW-0175">Coiled coil</keyword>
<proteinExistence type="predicted"/>
<name>A0A6P5F2R2_ANACO</name>
<evidence type="ECO:0000256" key="2">
    <source>
        <dbReference type="SAM" id="MobiDB-lite"/>
    </source>
</evidence>
<dbReference type="PANTHER" id="PTHR35502:SF2">
    <property type="entry name" value="PROTEIN MICROTUBULE BINDING PROTEIN 2C"/>
    <property type="match status" value="1"/>
</dbReference>
<dbReference type="Gramene" id="Aco003070.1.mrna1">
    <property type="protein sequence ID" value="Aco003070.1.mrna1"/>
    <property type="gene ID" value="Aco003070.1.path1"/>
</dbReference>
<reference evidence="4" key="2">
    <citation type="submission" date="2025-08" db="UniProtKB">
        <authorList>
            <consortium name="RefSeq"/>
        </authorList>
    </citation>
    <scope>IDENTIFICATION</scope>
    <source>
        <tissue evidence="4">Leaf</tissue>
    </source>
</reference>
<dbReference type="GO" id="GO:0009414">
    <property type="term" value="P:response to water deprivation"/>
    <property type="evidence" value="ECO:0007669"/>
    <property type="project" value="EnsemblPlants"/>
</dbReference>
<dbReference type="AlphaFoldDB" id="A0A6P5F2R2"/>
<dbReference type="GO" id="GO:0043622">
    <property type="term" value="P:cortical microtubule organization"/>
    <property type="evidence" value="ECO:0007669"/>
    <property type="project" value="EnsemblPlants"/>
</dbReference>
<dbReference type="GO" id="GO:0008017">
    <property type="term" value="F:microtubule binding"/>
    <property type="evidence" value="ECO:0007669"/>
    <property type="project" value="InterPro"/>
</dbReference>
<feature type="region of interest" description="Disordered" evidence="2">
    <location>
        <begin position="1"/>
        <end position="56"/>
    </location>
</feature>